<feature type="domain" description="Fibronectin type-III" evidence="1">
    <location>
        <begin position="228"/>
        <end position="294"/>
    </location>
</feature>
<dbReference type="Gene3D" id="2.60.40.10">
    <property type="entry name" value="Immunoglobulins"/>
    <property type="match status" value="1"/>
</dbReference>
<dbReference type="EMBL" id="MK016493">
    <property type="protein sequence ID" value="AYQ99257.1"/>
    <property type="molecule type" value="Genomic_DNA"/>
</dbReference>
<name>A0A3G3LZ23_9CAUD</name>
<reference evidence="2 3" key="1">
    <citation type="submission" date="2018-10" db="EMBL/GenBank/DDBJ databases">
        <authorList>
            <person name="Zack K."/>
            <person name="Garlena R.A."/>
            <person name="Russell D.A."/>
            <person name="Pope W.H."/>
            <person name="Jacobs-Sera D."/>
            <person name="Hatfull G.F."/>
        </authorList>
    </citation>
    <scope>NUCLEOTIDE SEQUENCE [LARGE SCALE GENOMIC DNA]</scope>
</reference>
<protein>
    <submittedName>
        <fullName evidence="2">Minor tail protein</fullName>
    </submittedName>
</protein>
<dbReference type="InterPro" id="IPR013783">
    <property type="entry name" value="Ig-like_fold"/>
</dbReference>
<dbReference type="KEGG" id="vg:77952973"/>
<dbReference type="InterPro" id="IPR003961">
    <property type="entry name" value="FN3_dom"/>
</dbReference>
<evidence type="ECO:0000313" key="2">
    <source>
        <dbReference type="EMBL" id="AYQ99257.1"/>
    </source>
</evidence>
<proteinExistence type="predicted"/>
<dbReference type="RefSeq" id="YP_010676612.1">
    <property type="nucleotide sequence ID" value="NC_071014.1"/>
</dbReference>
<sequence length="347" mass="37830">MFQSVAIAPGLTATVNLSYTHGTTRAMTSVSLDIGLVVTGTNNGGQDIHFKGDGAFVFDQTYKVPVITDTIPHHYHVMRRVVDGVVAEGQLYGLYLSIIAGANTIPVIIEETIYPTTTVLAEPDNLRATEVVGSGGSMVMLEWSNLSSGAVEILHYIQADGNYDSEKLVLLGAYQAPLGSTSYVLQTGTGTKYHRFVVRRVSDVPTAKSAYASVLYRSLMISISAVSSRIMRNGVLVSWVDPNPENAGKVLKYRIKITGTGGYTSTVLTESDQRVYYFANLPQGREYTFSVAVIDPITDAQTPFTHSSEPLFLVFTRFGDAQPFDYRLGTSLVSHLFIGDQVVWTRS</sequence>
<gene>
    <name evidence="2" type="primary">37</name>
    <name evidence="2" type="ORF">PBI_CANTARE_37</name>
</gene>
<evidence type="ECO:0000259" key="1">
    <source>
        <dbReference type="Pfam" id="PF00041"/>
    </source>
</evidence>
<evidence type="ECO:0000313" key="3">
    <source>
        <dbReference type="Proteomes" id="UP000279277"/>
    </source>
</evidence>
<dbReference type="SUPFAM" id="SSF49265">
    <property type="entry name" value="Fibronectin type III"/>
    <property type="match status" value="1"/>
</dbReference>
<dbReference type="Proteomes" id="UP000279277">
    <property type="component" value="Segment"/>
</dbReference>
<dbReference type="InterPro" id="IPR036116">
    <property type="entry name" value="FN3_sf"/>
</dbReference>
<dbReference type="GeneID" id="77952973"/>
<keyword evidence="3" id="KW-1185">Reference proteome</keyword>
<accession>A0A3G3LZ23</accession>
<dbReference type="CDD" id="cd00063">
    <property type="entry name" value="FN3"/>
    <property type="match status" value="1"/>
</dbReference>
<dbReference type="Pfam" id="PF00041">
    <property type="entry name" value="fn3"/>
    <property type="match status" value="1"/>
</dbReference>
<organism evidence="2 3">
    <name type="scientific">Brevibacterium phage Cantare</name>
    <dbReference type="NCBI Taxonomy" id="2338395"/>
    <lineage>
        <taxon>Viruses</taxon>
        <taxon>Duplodnaviria</taxon>
        <taxon>Heunggongvirae</taxon>
        <taxon>Uroviricota</taxon>
        <taxon>Caudoviricetes</taxon>
        <taxon>Cantarevirus</taxon>
        <taxon>Cantarevirus cantare</taxon>
    </lineage>
</organism>